<dbReference type="EMBL" id="BGPR01055411">
    <property type="protein sequence ID" value="GBO32000.1"/>
    <property type="molecule type" value="Genomic_DNA"/>
</dbReference>
<keyword evidence="4" id="KW-1185">Reference proteome</keyword>
<proteinExistence type="predicted"/>
<sequence>MTVLNEIYTSPRKSEIVVAEESVPQIISPLTFKGPERPSLRDKSHNKSPLVPPLRCLIFARAIITLLKLAGGNRIKFYHRVEYENKSEMETLNCKTHV</sequence>
<dbReference type="AlphaFoldDB" id="A0A4Y2W739"/>
<accession>A0A4Y2W739</accession>
<name>A0A4Y2W739_ARAVE</name>
<evidence type="ECO:0000313" key="2">
    <source>
        <dbReference type="EMBL" id="GBO31797.1"/>
    </source>
</evidence>
<dbReference type="Proteomes" id="UP000499080">
    <property type="component" value="Unassembled WGS sequence"/>
</dbReference>
<comment type="caution">
    <text evidence="2">The sequence shown here is derived from an EMBL/GenBank/DDBJ whole genome shotgun (WGS) entry which is preliminary data.</text>
</comment>
<protein>
    <submittedName>
        <fullName evidence="2">Uncharacterized protein</fullName>
    </submittedName>
</protein>
<gene>
    <name evidence="3" type="ORF">AVEN_124467_1</name>
    <name evidence="2" type="ORF">AVEN_154061_1</name>
</gene>
<feature type="compositionally biased region" description="Basic and acidic residues" evidence="1">
    <location>
        <begin position="34"/>
        <end position="45"/>
    </location>
</feature>
<evidence type="ECO:0000313" key="3">
    <source>
        <dbReference type="EMBL" id="GBO32000.1"/>
    </source>
</evidence>
<evidence type="ECO:0000256" key="1">
    <source>
        <dbReference type="SAM" id="MobiDB-lite"/>
    </source>
</evidence>
<reference evidence="2 4" key="1">
    <citation type="journal article" date="2019" name="Sci. Rep.">
        <title>Orb-weaving spider Araneus ventricosus genome elucidates the spidroin gene catalogue.</title>
        <authorList>
            <person name="Kono N."/>
            <person name="Nakamura H."/>
            <person name="Ohtoshi R."/>
            <person name="Moran D.A.P."/>
            <person name="Shinohara A."/>
            <person name="Yoshida Y."/>
            <person name="Fujiwara M."/>
            <person name="Mori M."/>
            <person name="Tomita M."/>
            <person name="Arakawa K."/>
        </authorList>
    </citation>
    <scope>NUCLEOTIDE SEQUENCE [LARGE SCALE GENOMIC DNA]</scope>
</reference>
<evidence type="ECO:0000313" key="4">
    <source>
        <dbReference type="Proteomes" id="UP000499080"/>
    </source>
</evidence>
<organism evidence="2 4">
    <name type="scientific">Araneus ventricosus</name>
    <name type="common">Orbweaver spider</name>
    <name type="synonym">Epeira ventricosa</name>
    <dbReference type="NCBI Taxonomy" id="182803"/>
    <lineage>
        <taxon>Eukaryota</taxon>
        <taxon>Metazoa</taxon>
        <taxon>Ecdysozoa</taxon>
        <taxon>Arthropoda</taxon>
        <taxon>Chelicerata</taxon>
        <taxon>Arachnida</taxon>
        <taxon>Araneae</taxon>
        <taxon>Araneomorphae</taxon>
        <taxon>Entelegynae</taxon>
        <taxon>Araneoidea</taxon>
        <taxon>Araneidae</taxon>
        <taxon>Araneus</taxon>
    </lineage>
</organism>
<dbReference type="EMBL" id="BGPR01055169">
    <property type="protein sequence ID" value="GBO31797.1"/>
    <property type="molecule type" value="Genomic_DNA"/>
</dbReference>
<feature type="region of interest" description="Disordered" evidence="1">
    <location>
        <begin position="29"/>
        <end position="48"/>
    </location>
</feature>